<evidence type="ECO:0000256" key="5">
    <source>
        <dbReference type="SAM" id="MobiDB-lite"/>
    </source>
</evidence>
<dbReference type="OrthoDB" id="6354873at2759"/>
<evidence type="ECO:0000256" key="2">
    <source>
        <dbReference type="ARBA" id="ARBA00022692"/>
    </source>
</evidence>
<feature type="transmembrane region" description="Helical" evidence="6">
    <location>
        <begin position="149"/>
        <end position="169"/>
    </location>
</feature>
<keyword evidence="3 6" id="KW-1133">Transmembrane helix</keyword>
<organism evidence="8 9">
    <name type="scientific">Aspergillus calidoustus</name>
    <dbReference type="NCBI Taxonomy" id="454130"/>
    <lineage>
        <taxon>Eukaryota</taxon>
        <taxon>Fungi</taxon>
        <taxon>Dikarya</taxon>
        <taxon>Ascomycota</taxon>
        <taxon>Pezizomycotina</taxon>
        <taxon>Eurotiomycetes</taxon>
        <taxon>Eurotiomycetidae</taxon>
        <taxon>Eurotiales</taxon>
        <taxon>Aspergillaceae</taxon>
        <taxon>Aspergillus</taxon>
        <taxon>Aspergillus subgen. Nidulantes</taxon>
    </lineage>
</organism>
<protein>
    <recommendedName>
        <fullName evidence="7">Fatty acid hydroxylase domain-containing protein</fullName>
    </recommendedName>
</protein>
<proteinExistence type="predicted"/>
<dbReference type="GO" id="GO:0016020">
    <property type="term" value="C:membrane"/>
    <property type="evidence" value="ECO:0007669"/>
    <property type="project" value="UniProtKB-SubCell"/>
</dbReference>
<keyword evidence="4 6" id="KW-0472">Membrane</keyword>
<keyword evidence="2 6" id="KW-0812">Transmembrane</keyword>
<dbReference type="Proteomes" id="UP000054771">
    <property type="component" value="Unassembled WGS sequence"/>
</dbReference>
<feature type="region of interest" description="Disordered" evidence="5">
    <location>
        <begin position="327"/>
        <end position="351"/>
    </location>
</feature>
<evidence type="ECO:0000313" key="9">
    <source>
        <dbReference type="Proteomes" id="UP000054771"/>
    </source>
</evidence>
<dbReference type="PANTHER" id="PTHR11863">
    <property type="entry name" value="STEROL DESATURASE"/>
    <property type="match status" value="1"/>
</dbReference>
<dbReference type="AlphaFoldDB" id="A0A0U5H7I2"/>
<evidence type="ECO:0000259" key="7">
    <source>
        <dbReference type="Pfam" id="PF04116"/>
    </source>
</evidence>
<dbReference type="STRING" id="454130.A0A0U5H7I2"/>
<evidence type="ECO:0000256" key="1">
    <source>
        <dbReference type="ARBA" id="ARBA00004370"/>
    </source>
</evidence>
<dbReference type="GO" id="GO:0016491">
    <property type="term" value="F:oxidoreductase activity"/>
    <property type="evidence" value="ECO:0007669"/>
    <property type="project" value="InterPro"/>
</dbReference>
<name>A0A0U5H7I2_ASPCI</name>
<evidence type="ECO:0000256" key="3">
    <source>
        <dbReference type="ARBA" id="ARBA00022989"/>
    </source>
</evidence>
<dbReference type="EMBL" id="CDMC01000016">
    <property type="protein sequence ID" value="CEL10036.1"/>
    <property type="molecule type" value="Genomic_DNA"/>
</dbReference>
<sequence>MDLILDILDTFLFDQVYSTLLPASGDPHNGNYIYNQAISEYMPLEPSRWAEHSALQRDNIFRQTISLFIIAWLFGTFVYLTTSTLSYIFIFDKKSLTHPKFLTRQIPLELRTALSAIPLMAALTVPFFLAEVRGYSKLYSTPATAPFPLYNILQYPLFIAFTDFCIYWIHRGEHHPAVYKWLHKRHHRWIVPSPYASFAFHPVDGWAQSLPYHVFPFLCPLEKRAYLALFGFVTVWTVFIHDGEYITRSAIINGSACHTYHHLYFNYNYGQFTTLWDRLGGSYREPDPDLFDPKTKMGKRQWEKQVKEMEEIVREVEGVDEREYLYEKGEEEEVESEGVGRVGGKGKGKRE</sequence>
<evidence type="ECO:0000313" key="8">
    <source>
        <dbReference type="EMBL" id="CEL10036.1"/>
    </source>
</evidence>
<feature type="domain" description="Fatty acid hydroxylase" evidence="7">
    <location>
        <begin position="157"/>
        <end position="281"/>
    </location>
</feature>
<feature type="transmembrane region" description="Helical" evidence="6">
    <location>
        <begin position="65"/>
        <end position="90"/>
    </location>
</feature>
<dbReference type="GO" id="GO:0005506">
    <property type="term" value="F:iron ion binding"/>
    <property type="evidence" value="ECO:0007669"/>
    <property type="project" value="InterPro"/>
</dbReference>
<dbReference type="OMA" id="SAWPREN"/>
<gene>
    <name evidence="8" type="ORF">ASPCAL13163</name>
</gene>
<dbReference type="GO" id="GO:0008610">
    <property type="term" value="P:lipid biosynthetic process"/>
    <property type="evidence" value="ECO:0007669"/>
    <property type="project" value="InterPro"/>
</dbReference>
<dbReference type="InterPro" id="IPR006694">
    <property type="entry name" value="Fatty_acid_hydroxylase"/>
</dbReference>
<comment type="subcellular location">
    <subcellularLocation>
        <location evidence="1">Membrane</location>
    </subcellularLocation>
</comment>
<keyword evidence="9" id="KW-1185">Reference proteome</keyword>
<reference evidence="9" key="1">
    <citation type="journal article" date="2016" name="Genome Announc.">
        <title>Draft genome sequences of fungus Aspergillus calidoustus.</title>
        <authorList>
            <person name="Horn F."/>
            <person name="Linde J."/>
            <person name="Mattern D.J."/>
            <person name="Walther G."/>
            <person name="Guthke R."/>
            <person name="Scherlach K."/>
            <person name="Martin K."/>
            <person name="Brakhage A.A."/>
            <person name="Petzke L."/>
            <person name="Valiante V."/>
        </authorList>
    </citation>
    <scope>NUCLEOTIDE SEQUENCE [LARGE SCALE GENOMIC DNA]</scope>
    <source>
        <strain evidence="9">SF006504</strain>
    </source>
</reference>
<evidence type="ECO:0000256" key="6">
    <source>
        <dbReference type="SAM" id="Phobius"/>
    </source>
</evidence>
<dbReference type="Pfam" id="PF04116">
    <property type="entry name" value="FA_hydroxylase"/>
    <property type="match status" value="1"/>
</dbReference>
<dbReference type="InterPro" id="IPR050307">
    <property type="entry name" value="Sterol_Desaturase_Related"/>
</dbReference>
<accession>A0A0U5H7I2</accession>
<feature type="transmembrane region" description="Helical" evidence="6">
    <location>
        <begin position="110"/>
        <end position="129"/>
    </location>
</feature>
<evidence type="ECO:0000256" key="4">
    <source>
        <dbReference type="ARBA" id="ARBA00023136"/>
    </source>
</evidence>